<sequence length="204" mass="23080">MSCTANIFFNANRFATRRYFFTTGTFRFMQLPPEFHCRVCAYVFGNERNWESGLQLADLRLPGIARVSKNIRKEALPQFFVEAFSYLSIPISSSVTGIAIKQASVKIQMRTSSTQQTRVPEGQILVILHLNVQKGMLKIGVEKGEKFAEVEERDGDDGAMQYQTEDYYAAIGDVRTTIDHIGSRPKFEGFGLKDITQVAKALKY</sequence>
<reference evidence="1 2" key="1">
    <citation type="submission" date="2015-07" db="EMBL/GenBank/DDBJ databases">
        <title>Comparative genomics of the Sigatoka disease complex on banana suggests a link between parallel evolutionary changes in Pseudocercospora fijiensis and Pseudocercospora eumusae and increased virulence on the banana host.</title>
        <authorList>
            <person name="Chang T.-C."/>
            <person name="Salvucci A."/>
            <person name="Crous P.W."/>
            <person name="Stergiopoulos I."/>
        </authorList>
    </citation>
    <scope>NUCLEOTIDE SEQUENCE [LARGE SCALE GENOMIC DNA]</scope>
    <source>
        <strain evidence="1 2">CBS 116634</strain>
    </source>
</reference>
<accession>A0A139I143</accession>
<name>A0A139I143_9PEZI</name>
<organism evidence="1 2">
    <name type="scientific">Pseudocercospora musae</name>
    <dbReference type="NCBI Taxonomy" id="113226"/>
    <lineage>
        <taxon>Eukaryota</taxon>
        <taxon>Fungi</taxon>
        <taxon>Dikarya</taxon>
        <taxon>Ascomycota</taxon>
        <taxon>Pezizomycotina</taxon>
        <taxon>Dothideomycetes</taxon>
        <taxon>Dothideomycetidae</taxon>
        <taxon>Mycosphaerellales</taxon>
        <taxon>Mycosphaerellaceae</taxon>
        <taxon>Pseudocercospora</taxon>
    </lineage>
</organism>
<evidence type="ECO:0000313" key="1">
    <source>
        <dbReference type="EMBL" id="KXT08397.1"/>
    </source>
</evidence>
<protein>
    <submittedName>
        <fullName evidence="1">Uncharacterized protein</fullName>
    </submittedName>
</protein>
<proteinExistence type="predicted"/>
<comment type="caution">
    <text evidence="1">The sequence shown here is derived from an EMBL/GenBank/DDBJ whole genome shotgun (WGS) entry which is preliminary data.</text>
</comment>
<keyword evidence="2" id="KW-1185">Reference proteome</keyword>
<evidence type="ECO:0000313" key="2">
    <source>
        <dbReference type="Proteomes" id="UP000073492"/>
    </source>
</evidence>
<dbReference type="OrthoDB" id="3632925at2759"/>
<gene>
    <name evidence="1" type="ORF">AC579_7311</name>
</gene>
<dbReference type="EMBL" id="LFZO01000453">
    <property type="protein sequence ID" value="KXT08397.1"/>
    <property type="molecule type" value="Genomic_DNA"/>
</dbReference>
<dbReference type="AlphaFoldDB" id="A0A139I143"/>
<dbReference type="Proteomes" id="UP000073492">
    <property type="component" value="Unassembled WGS sequence"/>
</dbReference>